<dbReference type="Proteomes" id="UP001471651">
    <property type="component" value="Unassembled WGS sequence"/>
</dbReference>
<comment type="caution">
    <text evidence="1">The sequence shown here is derived from an EMBL/GenBank/DDBJ whole genome shotgun (WGS) entry which is preliminary data.</text>
</comment>
<protein>
    <submittedName>
        <fullName evidence="1">Uncharacterized protein</fullName>
    </submittedName>
</protein>
<proteinExistence type="predicted"/>
<sequence>MSDKTSNAYSYRDSLARNKGATAAAVDMLTAACGAGDDTSKIEILNWAVEGDNLKNLRDKIKEAAEVE</sequence>
<dbReference type="EMBL" id="JBDYKN010000032">
    <property type="protein sequence ID" value="MEP7731461.1"/>
    <property type="molecule type" value="Genomic_DNA"/>
</dbReference>
<keyword evidence="2" id="KW-1185">Reference proteome</keyword>
<accession>A0ABV0L4W9</accession>
<organism evidence="1 2">
    <name type="scientific">Marinomonas primoryensis</name>
    <dbReference type="NCBI Taxonomy" id="178399"/>
    <lineage>
        <taxon>Bacteria</taxon>
        <taxon>Pseudomonadati</taxon>
        <taxon>Pseudomonadota</taxon>
        <taxon>Gammaproteobacteria</taxon>
        <taxon>Oceanospirillales</taxon>
        <taxon>Oceanospirillaceae</taxon>
        <taxon>Marinomonas</taxon>
    </lineage>
</organism>
<reference evidence="1 2" key="1">
    <citation type="submission" date="2024-05" db="EMBL/GenBank/DDBJ databases">
        <authorList>
            <person name="Busch G.E."/>
            <person name="Sharma I."/>
        </authorList>
    </citation>
    <scope>NUCLEOTIDE SEQUENCE [LARGE SCALE GENOMIC DNA]</scope>
    <source>
        <strain evidence="1 2">23GB23</strain>
    </source>
</reference>
<gene>
    <name evidence="1" type="ORF">ABKW32_18595</name>
</gene>
<name>A0ABV0L4W9_9GAMM</name>
<evidence type="ECO:0000313" key="1">
    <source>
        <dbReference type="EMBL" id="MEP7731461.1"/>
    </source>
</evidence>
<evidence type="ECO:0000313" key="2">
    <source>
        <dbReference type="Proteomes" id="UP001471651"/>
    </source>
</evidence>
<dbReference type="RefSeq" id="WP_348578008.1">
    <property type="nucleotide sequence ID" value="NZ_JBDYKN010000032.1"/>
</dbReference>